<gene>
    <name evidence="1" type="ORF">BJF96_g7697</name>
</gene>
<dbReference type="EMBL" id="MPSH01000029">
    <property type="protein sequence ID" value="PNH29021.1"/>
    <property type="molecule type" value="Genomic_DNA"/>
</dbReference>
<organism evidence="1 2">
    <name type="scientific">Verticillium dahliae</name>
    <name type="common">Verticillium wilt</name>
    <dbReference type="NCBI Taxonomy" id="27337"/>
    <lineage>
        <taxon>Eukaryota</taxon>
        <taxon>Fungi</taxon>
        <taxon>Dikarya</taxon>
        <taxon>Ascomycota</taxon>
        <taxon>Pezizomycotina</taxon>
        <taxon>Sordariomycetes</taxon>
        <taxon>Hypocreomycetidae</taxon>
        <taxon>Glomerellales</taxon>
        <taxon>Plectosphaerellaceae</taxon>
        <taxon>Verticillium</taxon>
    </lineage>
</organism>
<reference evidence="1 2" key="1">
    <citation type="submission" date="2017-12" db="EMBL/GenBank/DDBJ databases">
        <title>Comparative genomics yields insights into virulence evolution of Verticillium dahliae.</title>
        <authorList>
            <person name="Fan R."/>
            <person name="Armitage A.D."/>
            <person name="Cascant-Lopez E."/>
            <person name="Sobczyk M."/>
            <person name="Cockerton H.M."/>
            <person name="Harrison R.J."/>
        </authorList>
    </citation>
    <scope>NUCLEOTIDE SEQUENCE [LARGE SCALE GENOMIC DNA]</scope>
    <source>
        <strain evidence="1 2">12008</strain>
    </source>
</reference>
<name>A0AA44WDS9_VERDA</name>
<accession>A0AA44WDS9</accession>
<dbReference type="Proteomes" id="UP000236305">
    <property type="component" value="Unassembled WGS sequence"/>
</dbReference>
<comment type="caution">
    <text evidence="1">The sequence shown here is derived from an EMBL/GenBank/DDBJ whole genome shotgun (WGS) entry which is preliminary data.</text>
</comment>
<sequence length="57" mass="6059">MSKTYSNSSMLALVEPLTEIFFVTSSDIVKVTCDAAKTTTTTVPPARVADMTPSTVC</sequence>
<protein>
    <submittedName>
        <fullName evidence="1">Uncharacterized protein</fullName>
    </submittedName>
</protein>
<dbReference type="AlphaFoldDB" id="A0AA44WDS9"/>
<proteinExistence type="predicted"/>
<evidence type="ECO:0000313" key="2">
    <source>
        <dbReference type="Proteomes" id="UP000236305"/>
    </source>
</evidence>
<evidence type="ECO:0000313" key="1">
    <source>
        <dbReference type="EMBL" id="PNH29021.1"/>
    </source>
</evidence>